<sequence length="116" mass="12495">MDAITLIVQESPYGTEKAWNALRLAQALLAAESRVNLFLLGDAVGMAKAGQEVPTGYYNLGKMLEQLGAKGAEILACATCCKARGFKGEDLIKGVRIGSMADLARWTKESRQVITF</sequence>
<dbReference type="SUPFAM" id="SSF75169">
    <property type="entry name" value="DsrEFH-like"/>
    <property type="match status" value="1"/>
</dbReference>
<dbReference type="EMBL" id="VTOW01000001">
    <property type="protein sequence ID" value="NKE70145.1"/>
    <property type="molecule type" value="Genomic_DNA"/>
</dbReference>
<dbReference type="RefSeq" id="WP_168058408.1">
    <property type="nucleotide sequence ID" value="NZ_VTOW01000001.1"/>
</dbReference>
<gene>
    <name evidence="1" type="ORF">MNODULE_05235</name>
</gene>
<dbReference type="Gene3D" id="3.40.1260.10">
    <property type="entry name" value="DsrEFH-like"/>
    <property type="match status" value="1"/>
</dbReference>
<dbReference type="InterPro" id="IPR003787">
    <property type="entry name" value="Sulphur_relay_DsrE/F-like"/>
</dbReference>
<evidence type="ECO:0008006" key="3">
    <source>
        <dbReference type="Google" id="ProtNLM"/>
    </source>
</evidence>
<name>A0A7X6DMX7_9BACT</name>
<dbReference type="InterPro" id="IPR027396">
    <property type="entry name" value="DsrEFH-like"/>
</dbReference>
<dbReference type="PANTHER" id="PTHR34874:SF1">
    <property type="entry name" value="PROTEIN YCHN"/>
    <property type="match status" value="1"/>
</dbReference>
<dbReference type="Pfam" id="PF02635">
    <property type="entry name" value="DsrE"/>
    <property type="match status" value="1"/>
</dbReference>
<organism evidence="1 2">
    <name type="scientific">Candidatus Manganitrophus noduliformans</name>
    <dbReference type="NCBI Taxonomy" id="2606439"/>
    <lineage>
        <taxon>Bacteria</taxon>
        <taxon>Pseudomonadati</taxon>
        <taxon>Nitrospirota</taxon>
        <taxon>Nitrospiria</taxon>
        <taxon>Candidatus Troglogloeales</taxon>
        <taxon>Candidatus Manganitrophaceae</taxon>
        <taxon>Candidatus Manganitrophus</taxon>
    </lineage>
</organism>
<evidence type="ECO:0000313" key="2">
    <source>
        <dbReference type="Proteomes" id="UP000534783"/>
    </source>
</evidence>
<accession>A0A7X6DMX7</accession>
<dbReference type="Proteomes" id="UP000534783">
    <property type="component" value="Unassembled WGS sequence"/>
</dbReference>
<reference evidence="1 2" key="1">
    <citation type="journal article" date="2020" name="Nature">
        <title>Bacterial chemolithoautotrophy via manganese oxidation.</title>
        <authorList>
            <person name="Yu H."/>
            <person name="Leadbetter J.R."/>
        </authorList>
    </citation>
    <scope>NUCLEOTIDE SEQUENCE [LARGE SCALE GENOMIC DNA]</scope>
    <source>
        <strain evidence="1 2">Mn-1</strain>
    </source>
</reference>
<keyword evidence="2" id="KW-1185">Reference proteome</keyword>
<proteinExistence type="predicted"/>
<evidence type="ECO:0000313" key="1">
    <source>
        <dbReference type="EMBL" id="NKE70145.1"/>
    </source>
</evidence>
<dbReference type="AlphaFoldDB" id="A0A7X6DMX7"/>
<dbReference type="PANTHER" id="PTHR34874">
    <property type="entry name" value="PROTEIN YCHN"/>
    <property type="match status" value="1"/>
</dbReference>
<comment type="caution">
    <text evidence="1">The sequence shown here is derived from an EMBL/GenBank/DDBJ whole genome shotgun (WGS) entry which is preliminary data.</text>
</comment>
<dbReference type="GO" id="GO:0005829">
    <property type="term" value="C:cytosol"/>
    <property type="evidence" value="ECO:0007669"/>
    <property type="project" value="TreeGrafter"/>
</dbReference>
<protein>
    <recommendedName>
        <fullName evidence="3">Sulfur reduction protein DsrE</fullName>
    </recommendedName>
</protein>